<dbReference type="Gene3D" id="3.40.50.1000">
    <property type="entry name" value="HAD superfamily/HAD-like"/>
    <property type="match status" value="1"/>
</dbReference>
<accession>K6ZTA4</accession>
<dbReference type="InterPro" id="IPR023214">
    <property type="entry name" value="HAD_sf"/>
</dbReference>
<evidence type="ECO:0000313" key="2">
    <source>
        <dbReference type="Proteomes" id="UP000011864"/>
    </source>
</evidence>
<dbReference type="EMBL" id="CP003837">
    <property type="protein sequence ID" value="AGH46530.1"/>
    <property type="molecule type" value="Genomic_DNA"/>
</dbReference>
<evidence type="ECO:0000313" key="1">
    <source>
        <dbReference type="EMBL" id="AGH46530.1"/>
    </source>
</evidence>
<dbReference type="Proteomes" id="UP000011864">
    <property type="component" value="Chromosome"/>
</dbReference>
<proteinExistence type="predicted"/>
<keyword evidence="2" id="KW-1185">Reference proteome</keyword>
<dbReference type="KEGG" id="gps:C427_4428"/>
<dbReference type="HOGENOM" id="CLU_2155919_0_0_6"/>
<dbReference type="AlphaFoldDB" id="K6ZTA4"/>
<dbReference type="OrthoDB" id="9799365at2"/>
<dbReference type="STRING" id="1129794.C427_4428"/>
<protein>
    <submittedName>
        <fullName evidence="1">Nonspecific acid phosphatase</fullName>
    </submittedName>
</protein>
<organism evidence="1 2">
    <name type="scientific">Paraglaciecola psychrophila 170</name>
    <dbReference type="NCBI Taxonomy" id="1129794"/>
    <lineage>
        <taxon>Bacteria</taxon>
        <taxon>Pseudomonadati</taxon>
        <taxon>Pseudomonadota</taxon>
        <taxon>Gammaproteobacteria</taxon>
        <taxon>Alteromonadales</taxon>
        <taxon>Alteromonadaceae</taxon>
        <taxon>Paraglaciecola</taxon>
    </lineage>
</organism>
<dbReference type="eggNOG" id="COG0560">
    <property type="taxonomic scope" value="Bacteria"/>
</dbReference>
<name>K6ZTA4_9ALTE</name>
<reference evidence="1 2" key="1">
    <citation type="journal article" date="2013" name="Genome Announc.">
        <title>Complete Genome Sequence of Glaciecola psychrophila Strain 170T.</title>
        <authorList>
            <person name="Yin J."/>
            <person name="Chen J."/>
            <person name="Liu G."/>
            <person name="Yu Y."/>
            <person name="Song L."/>
            <person name="Wang X."/>
            <person name="Qu X."/>
        </authorList>
    </citation>
    <scope>NUCLEOTIDE SEQUENCE [LARGE SCALE GENOMIC DNA]</scope>
    <source>
        <strain evidence="1 2">170</strain>
    </source>
</reference>
<sequence>MVIVRHPEMDFYNNNSHKVIAINTHIGRRPIAAFGNSDGDMHMLEYVSKGKGARLSMLIHHTDKKREWAYDRQSEIGKLDKGLDKAAENKWGIVDMRKDWKVIYPEPIKPN</sequence>
<gene>
    <name evidence="1" type="ORF">C427_4428</name>
</gene>
<dbReference type="PATRIC" id="fig|1129794.4.peg.4409"/>